<dbReference type="GO" id="GO:0005524">
    <property type="term" value="F:ATP binding"/>
    <property type="evidence" value="ECO:0007669"/>
    <property type="project" value="UniProtKB-UniRule"/>
</dbReference>
<comment type="caution">
    <text evidence="12">Lacks conserved residue(s) required for the propagation of feature annotation.</text>
</comment>
<feature type="binding site" evidence="12">
    <location>
        <position position="259"/>
    </location>
    <ligand>
        <name>K(+)</name>
        <dbReference type="ChEBI" id="CHEBI:29103"/>
    </ligand>
</feature>
<evidence type="ECO:0000256" key="3">
    <source>
        <dbReference type="ARBA" id="ARBA00016943"/>
    </source>
</evidence>
<dbReference type="InterPro" id="IPR011611">
    <property type="entry name" value="PfkB_dom"/>
</dbReference>
<evidence type="ECO:0000256" key="12">
    <source>
        <dbReference type="HAMAP-Rule" id="MF_03215"/>
    </source>
</evidence>
<evidence type="ECO:0000256" key="9">
    <source>
        <dbReference type="ARBA" id="ARBA00022842"/>
    </source>
</evidence>
<evidence type="ECO:0000313" key="14">
    <source>
        <dbReference type="EMBL" id="MDI1485831.1"/>
    </source>
</evidence>
<evidence type="ECO:0000256" key="7">
    <source>
        <dbReference type="ARBA" id="ARBA00022777"/>
    </source>
</evidence>
<keyword evidence="6 12" id="KW-0547">Nucleotide-binding</keyword>
<comment type="subunit">
    <text evidence="12">Homodimer.</text>
</comment>
<keyword evidence="12" id="KW-0963">Cytoplasm</keyword>
<comment type="catalytic activity">
    <reaction evidence="12">
        <text>D-ribose + ATP = D-ribose 5-phosphate + ADP + H(+)</text>
        <dbReference type="Rhea" id="RHEA:13697"/>
        <dbReference type="ChEBI" id="CHEBI:15378"/>
        <dbReference type="ChEBI" id="CHEBI:30616"/>
        <dbReference type="ChEBI" id="CHEBI:47013"/>
        <dbReference type="ChEBI" id="CHEBI:78346"/>
        <dbReference type="ChEBI" id="CHEBI:456216"/>
        <dbReference type="EC" id="2.7.1.15"/>
    </reaction>
</comment>
<organism evidence="14 15">
    <name type="scientific">Ramalina farinacea</name>
    <dbReference type="NCBI Taxonomy" id="258253"/>
    <lineage>
        <taxon>Eukaryota</taxon>
        <taxon>Fungi</taxon>
        <taxon>Dikarya</taxon>
        <taxon>Ascomycota</taxon>
        <taxon>Pezizomycotina</taxon>
        <taxon>Lecanoromycetes</taxon>
        <taxon>OSLEUM clade</taxon>
        <taxon>Lecanoromycetidae</taxon>
        <taxon>Lecanorales</taxon>
        <taxon>Lecanorineae</taxon>
        <taxon>Ramalinaceae</taxon>
        <taxon>Ramalina</taxon>
    </lineage>
</organism>
<dbReference type="EMBL" id="JAPUFD010000002">
    <property type="protein sequence ID" value="MDI1485831.1"/>
    <property type="molecule type" value="Genomic_DNA"/>
</dbReference>
<feature type="binding site" evidence="12">
    <location>
        <position position="261"/>
    </location>
    <ligand>
        <name>K(+)</name>
        <dbReference type="ChEBI" id="CHEBI:29103"/>
    </ligand>
</feature>
<dbReference type="GO" id="GO:0005634">
    <property type="term" value="C:nucleus"/>
    <property type="evidence" value="ECO:0007669"/>
    <property type="project" value="UniProtKB-SubCell"/>
</dbReference>
<dbReference type="Pfam" id="PF00294">
    <property type="entry name" value="PfkB"/>
    <property type="match status" value="1"/>
</dbReference>
<evidence type="ECO:0000256" key="1">
    <source>
        <dbReference type="ARBA" id="ARBA00005380"/>
    </source>
</evidence>
<keyword evidence="10 12" id="KW-0630">Potassium</keyword>
<comment type="pathway">
    <text evidence="12">Carbohydrate metabolism; D-ribose degradation; D-ribose 5-phosphate from beta-D-ribopyranose: step 2/2.</text>
</comment>
<keyword evidence="9 12" id="KW-0460">Magnesium</keyword>
<keyword evidence="7 12" id="KW-0418">Kinase</keyword>
<dbReference type="AlphaFoldDB" id="A0AA43QJ46"/>
<dbReference type="Proteomes" id="UP001161017">
    <property type="component" value="Unassembled WGS sequence"/>
</dbReference>
<dbReference type="GO" id="GO:0004747">
    <property type="term" value="F:ribokinase activity"/>
    <property type="evidence" value="ECO:0007669"/>
    <property type="project" value="UniProtKB-UniRule"/>
</dbReference>
<comment type="similarity">
    <text evidence="12">Belongs to the carbohydrate kinase PfkB family. Ribokinase subfamily.</text>
</comment>
<evidence type="ECO:0000256" key="10">
    <source>
        <dbReference type="ARBA" id="ARBA00022958"/>
    </source>
</evidence>
<evidence type="ECO:0000256" key="11">
    <source>
        <dbReference type="ARBA" id="ARBA00023277"/>
    </source>
</evidence>
<feature type="active site" description="Proton acceptor" evidence="12">
    <location>
        <position position="265"/>
    </location>
</feature>
<keyword evidence="5 12" id="KW-0479">Metal-binding</keyword>
<evidence type="ECO:0000256" key="2">
    <source>
        <dbReference type="ARBA" id="ARBA00012035"/>
    </source>
</evidence>
<feature type="binding site" evidence="12">
    <location>
        <begin position="264"/>
        <end position="265"/>
    </location>
    <ligand>
        <name>ATP</name>
        <dbReference type="ChEBI" id="CHEBI:30616"/>
    </ligand>
</feature>
<dbReference type="EC" id="2.7.1.15" evidence="2 12"/>
<feature type="binding site" evidence="12">
    <location>
        <position position="150"/>
    </location>
    <ligand>
        <name>substrate</name>
    </ligand>
</feature>
<dbReference type="InterPro" id="IPR011877">
    <property type="entry name" value="Ribokinase"/>
</dbReference>
<keyword evidence="8 12" id="KW-0067">ATP-binding</keyword>
<dbReference type="GO" id="GO:0005737">
    <property type="term" value="C:cytoplasm"/>
    <property type="evidence" value="ECO:0007669"/>
    <property type="project" value="UniProtKB-SubCell"/>
</dbReference>
<keyword evidence="11 12" id="KW-0119">Carbohydrate metabolism</keyword>
<dbReference type="PRINTS" id="PR00990">
    <property type="entry name" value="RIBOKINASE"/>
</dbReference>
<reference evidence="14" key="1">
    <citation type="journal article" date="2023" name="Genome Biol. Evol.">
        <title>First Whole Genome Sequence and Flow Cytometry Genome Size Data for the Lichen-Forming Fungus Ramalina farinacea (Ascomycota).</title>
        <authorList>
            <person name="Llewellyn T."/>
            <person name="Mian S."/>
            <person name="Hill R."/>
            <person name="Leitch I.J."/>
            <person name="Gaya E."/>
        </authorList>
    </citation>
    <scope>NUCLEOTIDE SEQUENCE</scope>
    <source>
        <strain evidence="14">LIQ254RAFAR</strain>
    </source>
</reference>
<dbReference type="PROSITE" id="PS00584">
    <property type="entry name" value="PFKB_KINASES_2"/>
    <property type="match status" value="1"/>
</dbReference>
<dbReference type="PANTHER" id="PTHR10584">
    <property type="entry name" value="SUGAR KINASE"/>
    <property type="match status" value="1"/>
</dbReference>
<feature type="binding site" evidence="12">
    <location>
        <position position="294"/>
    </location>
    <ligand>
        <name>ATP</name>
        <dbReference type="ChEBI" id="CHEBI:30616"/>
    </ligand>
</feature>
<dbReference type="Gene3D" id="3.40.1190.20">
    <property type="match status" value="1"/>
</dbReference>
<feature type="binding site" evidence="12">
    <location>
        <begin position="12"/>
        <end position="14"/>
    </location>
    <ligand>
        <name>substrate</name>
    </ligand>
</feature>
<protein>
    <recommendedName>
        <fullName evidence="3 12">Ribokinase</fullName>
        <shortName evidence="12">RK</shortName>
        <ecNumber evidence="2 12">2.7.1.15</ecNumber>
    </recommendedName>
</protein>
<feature type="binding site" evidence="12">
    <location>
        <position position="265"/>
    </location>
    <ligand>
        <name>substrate</name>
    </ligand>
</feature>
<evidence type="ECO:0000313" key="15">
    <source>
        <dbReference type="Proteomes" id="UP001161017"/>
    </source>
</evidence>
<dbReference type="GO" id="GO:0019303">
    <property type="term" value="P:D-ribose catabolic process"/>
    <property type="evidence" value="ECO:0007669"/>
    <property type="project" value="UniProtKB-UniRule"/>
</dbReference>
<dbReference type="InterPro" id="IPR002139">
    <property type="entry name" value="Ribo/fructo_kinase"/>
</dbReference>
<dbReference type="SUPFAM" id="SSF53613">
    <property type="entry name" value="Ribokinase-like"/>
    <property type="match status" value="1"/>
</dbReference>
<comment type="caution">
    <text evidence="14">The sequence shown here is derived from an EMBL/GenBank/DDBJ whole genome shotgun (WGS) entry which is preliminary data.</text>
</comment>
<feature type="binding site" evidence="12">
    <location>
        <position position="305"/>
    </location>
    <ligand>
        <name>K(+)</name>
        <dbReference type="ChEBI" id="CHEBI:29103"/>
    </ligand>
</feature>
<keyword evidence="4 12" id="KW-0808">Transferase</keyword>
<evidence type="ECO:0000259" key="13">
    <source>
        <dbReference type="Pfam" id="PF00294"/>
    </source>
</evidence>
<evidence type="ECO:0000256" key="4">
    <source>
        <dbReference type="ARBA" id="ARBA00022679"/>
    </source>
</evidence>
<feature type="binding site" evidence="12">
    <location>
        <position position="300"/>
    </location>
    <ligand>
        <name>K(+)</name>
        <dbReference type="ChEBI" id="CHEBI:29103"/>
    </ligand>
</feature>
<comment type="subcellular location">
    <subcellularLocation>
        <location evidence="12">Cytoplasm</location>
    </subcellularLocation>
    <subcellularLocation>
        <location evidence="12">Nucleus</location>
    </subcellularLocation>
</comment>
<feature type="binding site" evidence="12">
    <location>
        <position position="303"/>
    </location>
    <ligand>
        <name>K(+)</name>
        <dbReference type="ChEBI" id="CHEBI:29103"/>
    </ligand>
</feature>
<name>A0AA43QJ46_9LECA</name>
<comment type="cofactor">
    <cofactor evidence="12">
        <name>Mg(2+)</name>
        <dbReference type="ChEBI" id="CHEBI:18420"/>
    </cofactor>
    <text evidence="12">Requires a divalent cation, most likely magnesium in vivo, as an electrophilic catalyst to aid phosphoryl group transfer. It is the chelate of the metal and the nucleotide that is the actual substrate.</text>
</comment>
<comment type="similarity">
    <text evidence="1">Belongs to the carbohydrate kinase pfkB family.</text>
</comment>
<gene>
    <name evidence="14" type="primary">RBK1_1</name>
    <name evidence="14" type="ORF">OHK93_004020</name>
</gene>
<feature type="domain" description="Carbohydrate kinase PfkB" evidence="13">
    <location>
        <begin position="4"/>
        <end position="312"/>
    </location>
</feature>
<dbReference type="PANTHER" id="PTHR10584:SF166">
    <property type="entry name" value="RIBOKINASE"/>
    <property type="match status" value="1"/>
</dbReference>
<feature type="binding site" evidence="12">
    <location>
        <begin position="40"/>
        <end position="44"/>
    </location>
    <ligand>
        <name>substrate</name>
    </ligand>
</feature>
<sequence length="322" mass="33907">MTPRIEVIGSLNLDLVSTTARVPQGGETIITQSFSTGCGGKGANQAVACARLSRSQHDISSGSVIVSMAGAVGDDSFGGDLLKGLRDNGVDAASVLVRKGEKSGVAVIIVEEHSGENRILMSPGANFSLKPADFTDLPAPLPDIIILQLEIPLDTTLQILKTAQQKKIEVLLNPAPAQKLPNEAYLAITHLVVNESEASIVTGNEARDIDWTSNTAQHKTLLDLGARHVIITLGARGVCYLSKGKPIRTFAAQKVNVKDTTAAGDTFVGAYAVAIMLNRDRSETAMAKAIDWANQAAAKTVERPGAQSAIPWANELPPSNAK</sequence>
<accession>A0AA43QJ46</accession>
<comment type="function">
    <text evidence="12">Catalyzes the phosphorylation of ribose at O-5 in a reaction requiring ATP and magnesium. The resulting D-ribose-5-phosphate can then be used either for sythesis of nucleotides, histidine, and tryptophan, or as a component of the pentose phosphate pathway.</text>
</comment>
<feature type="binding site" evidence="12">
    <location>
        <position position="194"/>
    </location>
    <ligand>
        <name>ATP</name>
        <dbReference type="ChEBI" id="CHEBI:30616"/>
    </ligand>
</feature>
<evidence type="ECO:0000256" key="6">
    <source>
        <dbReference type="ARBA" id="ARBA00022741"/>
    </source>
</evidence>
<comment type="activity regulation">
    <text evidence="12">Activated by a monovalent cation that binds near, but not in, the active site. The most likely occupant of the site in vivo is potassium. Ion binding induces a conformational change that may alter substrate affinity.</text>
</comment>
<feature type="binding site" evidence="12">
    <location>
        <begin position="232"/>
        <end position="237"/>
    </location>
    <ligand>
        <name>ATP</name>
        <dbReference type="ChEBI" id="CHEBI:30616"/>
    </ligand>
</feature>
<evidence type="ECO:0000256" key="5">
    <source>
        <dbReference type="ARBA" id="ARBA00022723"/>
    </source>
</evidence>
<keyword evidence="15" id="KW-1185">Reference proteome</keyword>
<evidence type="ECO:0000256" key="8">
    <source>
        <dbReference type="ARBA" id="ARBA00022840"/>
    </source>
</evidence>
<keyword evidence="12" id="KW-0539">Nucleus</keyword>
<dbReference type="InterPro" id="IPR029056">
    <property type="entry name" value="Ribokinase-like"/>
</dbReference>
<dbReference type="GO" id="GO:0046872">
    <property type="term" value="F:metal ion binding"/>
    <property type="evidence" value="ECO:0007669"/>
    <property type="project" value="UniProtKB-KW"/>
</dbReference>
<dbReference type="HAMAP" id="MF_01987">
    <property type="entry name" value="Ribokinase"/>
    <property type="match status" value="1"/>
</dbReference>
<dbReference type="CDD" id="cd01174">
    <property type="entry name" value="ribokinase"/>
    <property type="match status" value="1"/>
</dbReference>
<proteinExistence type="inferred from homology"/>
<dbReference type="InterPro" id="IPR002173">
    <property type="entry name" value="Carboh/pur_kinase_PfkB_CS"/>
</dbReference>